<accession>A0ABQ0A9R2</accession>
<protein>
    <recommendedName>
        <fullName evidence="3">Lipoprotein</fullName>
    </recommendedName>
</protein>
<sequence>MKTVIILFSFVLVACSEKAIHIVDQNSSLQPPPYLASEVLYQNRADEVQEIWTDNNGTTVKRFAYLPNFDSTNIDDWRAIILYGNQKVHDDFDARHTEIIYFVLSESSPLPKNFSEFDEDVNHSIFAQFNSWNASDALMFQVDMYSSHEESFHNSYRLAQARIQEEFPDVFLY</sequence>
<dbReference type="Proteomes" id="UP001465153">
    <property type="component" value="Unassembled WGS sequence"/>
</dbReference>
<reference evidence="1 2" key="1">
    <citation type="submission" date="2024-04" db="EMBL/GenBank/DDBJ databases">
        <title>Draft genome sequence of Sessilibacter corallicola NBRC 116591.</title>
        <authorList>
            <person name="Miyakawa T."/>
            <person name="Kusuya Y."/>
            <person name="Miura T."/>
        </authorList>
    </citation>
    <scope>NUCLEOTIDE SEQUENCE [LARGE SCALE GENOMIC DNA]</scope>
    <source>
        <strain evidence="1 2">KU-00831-HH</strain>
    </source>
</reference>
<name>A0ABQ0A9R2_9GAMM</name>
<evidence type="ECO:0000313" key="2">
    <source>
        <dbReference type="Proteomes" id="UP001465153"/>
    </source>
</evidence>
<dbReference type="PROSITE" id="PS51257">
    <property type="entry name" value="PROKAR_LIPOPROTEIN"/>
    <property type="match status" value="1"/>
</dbReference>
<proteinExistence type="predicted"/>
<evidence type="ECO:0000313" key="1">
    <source>
        <dbReference type="EMBL" id="GAA6168293.1"/>
    </source>
</evidence>
<comment type="caution">
    <text evidence="1">The sequence shown here is derived from an EMBL/GenBank/DDBJ whole genome shotgun (WGS) entry which is preliminary data.</text>
</comment>
<keyword evidence="2" id="KW-1185">Reference proteome</keyword>
<organism evidence="1 2">
    <name type="scientific">Sessilibacter corallicola</name>
    <dbReference type="NCBI Taxonomy" id="2904075"/>
    <lineage>
        <taxon>Bacteria</taxon>
        <taxon>Pseudomonadati</taxon>
        <taxon>Pseudomonadota</taxon>
        <taxon>Gammaproteobacteria</taxon>
        <taxon>Cellvibrionales</taxon>
        <taxon>Cellvibrionaceae</taxon>
        <taxon>Sessilibacter</taxon>
    </lineage>
</organism>
<gene>
    <name evidence="1" type="ORF">NBRC116591_21040</name>
</gene>
<evidence type="ECO:0008006" key="3">
    <source>
        <dbReference type="Google" id="ProtNLM"/>
    </source>
</evidence>
<dbReference type="RefSeq" id="WP_353302959.1">
    <property type="nucleotide sequence ID" value="NZ_BAABWN010000006.1"/>
</dbReference>
<dbReference type="EMBL" id="BAABWN010000006">
    <property type="protein sequence ID" value="GAA6168293.1"/>
    <property type="molecule type" value="Genomic_DNA"/>
</dbReference>